<protein>
    <submittedName>
        <fullName evidence="3">Acetyltransferase</fullName>
    </submittedName>
</protein>
<evidence type="ECO:0000256" key="2">
    <source>
        <dbReference type="ARBA" id="ARBA00022679"/>
    </source>
</evidence>
<dbReference type="InterPro" id="IPR051159">
    <property type="entry name" value="Hexapeptide_acetyltransf"/>
</dbReference>
<dbReference type="Gene3D" id="2.160.10.10">
    <property type="entry name" value="Hexapeptide repeat proteins"/>
    <property type="match status" value="1"/>
</dbReference>
<dbReference type="PANTHER" id="PTHR23416:SF23">
    <property type="entry name" value="ACETYLTRANSFERASE C18B11.09C-RELATED"/>
    <property type="match status" value="1"/>
</dbReference>
<dbReference type="RefSeq" id="WP_022397397.1">
    <property type="nucleotide sequence ID" value="NZ_CP029701.1"/>
</dbReference>
<keyword evidence="2" id="KW-0808">Transferase</keyword>
<proteinExistence type="inferred from homology"/>
<reference evidence="3" key="1">
    <citation type="submission" date="2018-05" db="EMBL/GenBank/DDBJ databases">
        <title>Complete genome sequnece of Akkermansia muciniphila EB-AMDK-40.</title>
        <authorList>
            <person name="Nam Y.-D."/>
            <person name="Chung W.-H."/>
            <person name="Park Y.S."/>
            <person name="Kang J."/>
        </authorList>
    </citation>
    <scope>NUCLEOTIDE SEQUENCE</scope>
    <source>
        <strain evidence="3">EB-AMDK-40</strain>
    </source>
</reference>
<dbReference type="InterPro" id="IPR011004">
    <property type="entry name" value="Trimer_LpxA-like_sf"/>
</dbReference>
<comment type="similarity">
    <text evidence="1">Belongs to the transferase hexapeptide repeat family.</text>
</comment>
<dbReference type="Pfam" id="PF00132">
    <property type="entry name" value="Hexapep"/>
    <property type="match status" value="1"/>
</dbReference>
<organism evidence="3 4">
    <name type="scientific">Akkermansia massiliensis</name>
    <dbReference type="NCBI Taxonomy" id="2927224"/>
    <lineage>
        <taxon>Bacteria</taxon>
        <taxon>Pseudomonadati</taxon>
        <taxon>Verrucomicrobiota</taxon>
        <taxon>Verrucomicrobiia</taxon>
        <taxon>Verrucomicrobiales</taxon>
        <taxon>Akkermansiaceae</taxon>
        <taxon>Akkermansia</taxon>
    </lineage>
</organism>
<dbReference type="GO" id="GO:0008374">
    <property type="term" value="F:O-acyltransferase activity"/>
    <property type="evidence" value="ECO:0007669"/>
    <property type="project" value="TreeGrafter"/>
</dbReference>
<dbReference type="Proteomes" id="UP000642553">
    <property type="component" value="Chromosome"/>
</dbReference>
<name>A0AAE7BH37_9BACT</name>
<accession>A0AAE7BH37</accession>
<dbReference type="PANTHER" id="PTHR23416">
    <property type="entry name" value="SIALIC ACID SYNTHASE-RELATED"/>
    <property type="match status" value="1"/>
</dbReference>
<evidence type="ECO:0000256" key="1">
    <source>
        <dbReference type="ARBA" id="ARBA00007274"/>
    </source>
</evidence>
<evidence type="ECO:0000313" key="4">
    <source>
        <dbReference type="Proteomes" id="UP000642553"/>
    </source>
</evidence>
<dbReference type="AlphaFoldDB" id="A0AAE7BH37"/>
<dbReference type="EMBL" id="CP029701">
    <property type="protein sequence ID" value="QHV64178.1"/>
    <property type="molecule type" value="Genomic_DNA"/>
</dbReference>
<dbReference type="SUPFAM" id="SSF51161">
    <property type="entry name" value="Trimeric LpxA-like enzymes"/>
    <property type="match status" value="1"/>
</dbReference>
<evidence type="ECO:0000313" key="3">
    <source>
        <dbReference type="EMBL" id="QHV64178.1"/>
    </source>
</evidence>
<dbReference type="InterPro" id="IPR001451">
    <property type="entry name" value="Hexapep"/>
</dbReference>
<sequence length="194" mass="21027">MNKNFGKANNMDIYERLKNGEPINTRESREFKEILWPETVRSRTLCQKINSLPPFDGEVRALVNELFEGRFPESSNISPPFQIDRGHCVSVGERVFINEGLDVMAAGSVTIEDDVLIGPQVSILTSNHDAGNLFILKNKPVVIKKGAWICSRAVLCPGVTVGEGAVVGAGSVVTKDVGPHTLVGGNPAAFIKNI</sequence>
<gene>
    <name evidence="3" type="ORF">DMI76_12775</name>
</gene>